<protein>
    <submittedName>
        <fullName evidence="5">Fructuronate reductase</fullName>
    </submittedName>
</protein>
<dbReference type="GO" id="GO:0019594">
    <property type="term" value="P:mannitol metabolic process"/>
    <property type="evidence" value="ECO:0007669"/>
    <property type="project" value="InterPro"/>
</dbReference>
<dbReference type="PANTHER" id="PTHR43362">
    <property type="entry name" value="MANNITOL DEHYDROGENASE DSF1-RELATED"/>
    <property type="match status" value="1"/>
</dbReference>
<proteinExistence type="predicted"/>
<dbReference type="RefSeq" id="WP_091844467.1">
    <property type="nucleotide sequence ID" value="NZ_FOCM01000002.1"/>
</dbReference>
<dbReference type="InterPro" id="IPR013328">
    <property type="entry name" value="6PGD_dom2"/>
</dbReference>
<dbReference type="Gene3D" id="3.40.50.720">
    <property type="entry name" value="NAD(P)-binding Rossmann-like Domain"/>
    <property type="match status" value="1"/>
</dbReference>
<dbReference type="InterPro" id="IPR013131">
    <property type="entry name" value="Mannitol_DH_N"/>
</dbReference>
<dbReference type="PRINTS" id="PR00084">
    <property type="entry name" value="MTLDHDRGNASE"/>
</dbReference>
<dbReference type="InterPro" id="IPR000669">
    <property type="entry name" value="Mannitol_DH"/>
</dbReference>
<dbReference type="Pfam" id="PF08125">
    <property type="entry name" value="Mannitol_dh_C"/>
    <property type="match status" value="1"/>
</dbReference>
<dbReference type="InterPro" id="IPR013118">
    <property type="entry name" value="Mannitol_DH_C"/>
</dbReference>
<gene>
    <name evidence="5" type="ORF">SAMN04488011_10281</name>
</gene>
<feature type="domain" description="Mannitol dehydrogenase C-terminal" evidence="4">
    <location>
        <begin position="268"/>
        <end position="459"/>
    </location>
</feature>
<keyword evidence="1" id="KW-0560">Oxidoreductase</keyword>
<reference evidence="6" key="1">
    <citation type="submission" date="2016-10" db="EMBL/GenBank/DDBJ databases">
        <authorList>
            <person name="Varghese N."/>
            <person name="Submissions S."/>
        </authorList>
    </citation>
    <scope>NUCLEOTIDE SEQUENCE [LARGE SCALE GENOMIC DNA]</scope>
    <source>
        <strain evidence="6">DSM 26893</strain>
    </source>
</reference>
<name>A0A1H8CWA8_9RHOB</name>
<evidence type="ECO:0000256" key="2">
    <source>
        <dbReference type="ARBA" id="ARBA00023027"/>
    </source>
</evidence>
<evidence type="ECO:0000256" key="1">
    <source>
        <dbReference type="ARBA" id="ARBA00023002"/>
    </source>
</evidence>
<evidence type="ECO:0000259" key="4">
    <source>
        <dbReference type="Pfam" id="PF08125"/>
    </source>
</evidence>
<dbReference type="SUPFAM" id="SSF51735">
    <property type="entry name" value="NAD(P)-binding Rossmann-fold domains"/>
    <property type="match status" value="1"/>
</dbReference>
<accession>A0A1H8CWA8</accession>
<keyword evidence="6" id="KW-1185">Reference proteome</keyword>
<evidence type="ECO:0000313" key="5">
    <source>
        <dbReference type="EMBL" id="SEM98724.1"/>
    </source>
</evidence>
<dbReference type="PANTHER" id="PTHR43362:SF1">
    <property type="entry name" value="MANNITOL DEHYDROGENASE 2-RELATED"/>
    <property type="match status" value="1"/>
</dbReference>
<dbReference type="EMBL" id="FOCM01000002">
    <property type="protein sequence ID" value="SEM98724.1"/>
    <property type="molecule type" value="Genomic_DNA"/>
</dbReference>
<sequence>MSARLARSRPAPETGIVHFGLGAFARAFAAIFVEQAIETHGGDWGIVGVSLRSPDTRDALKPQDWTYTAVELGPDGETPRHVQVLSDVLVAPEAPGAVFDALDKANLVTLTVTEKGYCHVPATGKLNRDNPDIVQDLSDPARPASALGYIARALDARRKAGRAPFTVMSCDNIPSNGNLLRGLVLDLAAEMDAGLRDWIAETVAFPSTMVDRIVPATTEDDIRHIEGLIGAHDAAPVRHEPFRQWVMEDRFCAPRPDFGSVGAELVEDVAPYEHMKLRCLNGTHSSLAYLGYLAGAETMSDTVARPPLAAYVRHLWDNEITPVLTAPPGVDLSNYTASLFDRFANPAIHHRTWQIAMDGSLKLPQRILDSVRENLDAGRTPEGLFLAIAAWMQFSSGKGLDGAPIEVKDPMADRLAACWDGTTDPDEIVGRYLALDEIFDPAFAARPEVPEGLAHALRHLRADGAEGAAGAVAG</sequence>
<dbReference type="Pfam" id="PF01232">
    <property type="entry name" value="Mannitol_dh"/>
    <property type="match status" value="1"/>
</dbReference>
<evidence type="ECO:0000259" key="3">
    <source>
        <dbReference type="Pfam" id="PF01232"/>
    </source>
</evidence>
<dbReference type="AlphaFoldDB" id="A0A1H8CWA8"/>
<dbReference type="Gene3D" id="1.10.1040.10">
    <property type="entry name" value="N-(1-d-carboxylethyl)-l-norvaline Dehydrogenase, domain 2"/>
    <property type="match status" value="1"/>
</dbReference>
<dbReference type="InterPro" id="IPR050988">
    <property type="entry name" value="Mannitol_DH/Oxidoreductase"/>
</dbReference>
<dbReference type="InterPro" id="IPR023027">
    <property type="entry name" value="Mannitol_DH_CS"/>
</dbReference>
<dbReference type="GO" id="GO:0016616">
    <property type="term" value="F:oxidoreductase activity, acting on the CH-OH group of donors, NAD or NADP as acceptor"/>
    <property type="evidence" value="ECO:0007669"/>
    <property type="project" value="TreeGrafter"/>
</dbReference>
<dbReference type="Proteomes" id="UP000199372">
    <property type="component" value="Unassembled WGS sequence"/>
</dbReference>
<keyword evidence="2" id="KW-0520">NAD</keyword>
<dbReference type="SUPFAM" id="SSF48179">
    <property type="entry name" value="6-phosphogluconate dehydrogenase C-terminal domain-like"/>
    <property type="match status" value="1"/>
</dbReference>
<feature type="domain" description="Mannitol dehydrogenase N-terminal" evidence="3">
    <location>
        <begin position="15"/>
        <end position="257"/>
    </location>
</feature>
<evidence type="ECO:0000313" key="6">
    <source>
        <dbReference type="Proteomes" id="UP000199372"/>
    </source>
</evidence>
<dbReference type="PROSITE" id="PS00974">
    <property type="entry name" value="MANNITOL_DHGENASE"/>
    <property type="match status" value="1"/>
</dbReference>
<dbReference type="InterPro" id="IPR036291">
    <property type="entry name" value="NAD(P)-bd_dom_sf"/>
</dbReference>
<dbReference type="OrthoDB" id="271711at2"/>
<organism evidence="5 6">
    <name type="scientific">Palleronia pelagia</name>
    <dbReference type="NCBI Taxonomy" id="387096"/>
    <lineage>
        <taxon>Bacteria</taxon>
        <taxon>Pseudomonadati</taxon>
        <taxon>Pseudomonadota</taxon>
        <taxon>Alphaproteobacteria</taxon>
        <taxon>Rhodobacterales</taxon>
        <taxon>Roseobacteraceae</taxon>
        <taxon>Palleronia</taxon>
    </lineage>
</organism>
<dbReference type="InterPro" id="IPR008927">
    <property type="entry name" value="6-PGluconate_DH-like_C_sf"/>
</dbReference>